<dbReference type="InterPro" id="IPR036514">
    <property type="entry name" value="SGNH_hydro_sf"/>
</dbReference>
<accession>A0A419S359</accession>
<dbReference type="RefSeq" id="WP_120182638.1">
    <property type="nucleotide sequence ID" value="NZ_MBTA01000027.1"/>
</dbReference>
<evidence type="ECO:0000313" key="2">
    <source>
        <dbReference type="EMBL" id="RKD13732.1"/>
    </source>
</evidence>
<dbReference type="GO" id="GO:0004622">
    <property type="term" value="F:phosphatidylcholine lysophospholipase activity"/>
    <property type="evidence" value="ECO:0007669"/>
    <property type="project" value="TreeGrafter"/>
</dbReference>
<reference evidence="2 3" key="1">
    <citation type="submission" date="2016-07" db="EMBL/GenBank/DDBJ databases">
        <title>Genome of Pelobium manganitolerans.</title>
        <authorList>
            <person name="Wu S."/>
            <person name="Wang G."/>
        </authorList>
    </citation>
    <scope>NUCLEOTIDE SEQUENCE [LARGE SCALE GENOMIC DNA]</scope>
    <source>
        <strain evidence="2 3">YS-25</strain>
    </source>
</reference>
<dbReference type="PANTHER" id="PTHR30383:SF5">
    <property type="entry name" value="SGNH HYDROLASE-TYPE ESTERASE DOMAIN-CONTAINING PROTEIN"/>
    <property type="match status" value="1"/>
</dbReference>
<feature type="domain" description="SGNH hydrolase-type esterase" evidence="1">
    <location>
        <begin position="49"/>
        <end position="238"/>
    </location>
</feature>
<sequence length="251" mass="27890">MIKRRDFLKNTTLTATLALSIPQIVEAAIPEFTAPAIKLNQGDVILFQGDSITDAGRKKESKTSNQMDNLGYGYALHAAAELLVSQAAKRPEIYNKGISGNKVYQLANRWDTDCLELKPSVLSILIGVNDYWHKHNGKYDGTTAIYEKDYRALLERTKKALPNVKLVIGEPFAVKDVKAVDNSWYPEFDEYRAAAKKIANEFGAIFIPYQQVFDEAQKHAPGSYWTGDGVHPSLPGAKLMANAWLKATKLA</sequence>
<proteinExistence type="predicted"/>
<gene>
    <name evidence="2" type="ORF">BCY91_09185</name>
</gene>
<dbReference type="Gene3D" id="3.40.50.1110">
    <property type="entry name" value="SGNH hydrolase"/>
    <property type="match status" value="1"/>
</dbReference>
<name>A0A419S359_9SPHI</name>
<dbReference type="PANTHER" id="PTHR30383">
    <property type="entry name" value="THIOESTERASE 1/PROTEASE 1/LYSOPHOSPHOLIPASE L1"/>
    <property type="match status" value="1"/>
</dbReference>
<dbReference type="InterPro" id="IPR051532">
    <property type="entry name" value="Ester_Hydrolysis_Enzymes"/>
</dbReference>
<dbReference type="PROSITE" id="PS51318">
    <property type="entry name" value="TAT"/>
    <property type="match status" value="1"/>
</dbReference>
<evidence type="ECO:0000259" key="1">
    <source>
        <dbReference type="Pfam" id="PF13472"/>
    </source>
</evidence>
<dbReference type="InterPro" id="IPR006311">
    <property type="entry name" value="TAT_signal"/>
</dbReference>
<dbReference type="EMBL" id="MBTA01000027">
    <property type="protein sequence ID" value="RKD13732.1"/>
    <property type="molecule type" value="Genomic_DNA"/>
</dbReference>
<dbReference type="SUPFAM" id="SSF52266">
    <property type="entry name" value="SGNH hydrolase"/>
    <property type="match status" value="1"/>
</dbReference>
<dbReference type="Proteomes" id="UP000283433">
    <property type="component" value="Unassembled WGS sequence"/>
</dbReference>
<comment type="caution">
    <text evidence="2">The sequence shown here is derived from an EMBL/GenBank/DDBJ whole genome shotgun (WGS) entry which is preliminary data.</text>
</comment>
<dbReference type="InterPro" id="IPR013830">
    <property type="entry name" value="SGNH_hydro"/>
</dbReference>
<evidence type="ECO:0000313" key="3">
    <source>
        <dbReference type="Proteomes" id="UP000283433"/>
    </source>
</evidence>
<organism evidence="2 3">
    <name type="scientific">Pelobium manganitolerans</name>
    <dbReference type="NCBI Taxonomy" id="1842495"/>
    <lineage>
        <taxon>Bacteria</taxon>
        <taxon>Pseudomonadati</taxon>
        <taxon>Bacteroidota</taxon>
        <taxon>Sphingobacteriia</taxon>
        <taxon>Sphingobacteriales</taxon>
        <taxon>Sphingobacteriaceae</taxon>
        <taxon>Pelobium</taxon>
    </lineage>
</organism>
<keyword evidence="3" id="KW-1185">Reference proteome</keyword>
<dbReference type="CDD" id="cd01834">
    <property type="entry name" value="SGNH_hydrolase_like_2"/>
    <property type="match status" value="1"/>
</dbReference>
<protein>
    <submittedName>
        <fullName evidence="2">Lysophospholipase</fullName>
    </submittedName>
</protein>
<dbReference type="OrthoDB" id="9794725at2"/>
<dbReference type="Pfam" id="PF13472">
    <property type="entry name" value="Lipase_GDSL_2"/>
    <property type="match status" value="1"/>
</dbReference>
<dbReference type="AlphaFoldDB" id="A0A419S359"/>